<dbReference type="EMBL" id="JBHSLV010000010">
    <property type="protein sequence ID" value="MFC5392393.1"/>
    <property type="molecule type" value="Genomic_DNA"/>
</dbReference>
<organism evidence="1 2">
    <name type="scientific">Bosea vestrisii</name>
    <dbReference type="NCBI Taxonomy" id="151416"/>
    <lineage>
        <taxon>Bacteria</taxon>
        <taxon>Pseudomonadati</taxon>
        <taxon>Pseudomonadota</taxon>
        <taxon>Alphaproteobacteria</taxon>
        <taxon>Hyphomicrobiales</taxon>
        <taxon>Boseaceae</taxon>
        <taxon>Bosea</taxon>
    </lineage>
</organism>
<dbReference type="RefSeq" id="WP_067991318.1">
    <property type="nucleotide sequence ID" value="NZ_JBHSLV010000010.1"/>
</dbReference>
<dbReference type="Proteomes" id="UP001596104">
    <property type="component" value="Unassembled WGS sequence"/>
</dbReference>
<accession>A0ABW0H598</accession>
<dbReference type="PANTHER" id="PTHR36109">
    <property type="entry name" value="MEMBRANE PROTEIN-RELATED"/>
    <property type="match status" value="1"/>
</dbReference>
<name>A0ABW0H598_9HYPH</name>
<keyword evidence="2" id="KW-1185">Reference proteome</keyword>
<evidence type="ECO:0008006" key="3">
    <source>
        <dbReference type="Google" id="ProtNLM"/>
    </source>
</evidence>
<comment type="caution">
    <text evidence="1">The sequence shown here is derived from an EMBL/GenBank/DDBJ whole genome shotgun (WGS) entry which is preliminary data.</text>
</comment>
<sequence>MTRTLTRSYDSNATARSVVEQLEAAGVSSSDISIVGRDGETGETNAAEGAGIGAGVGGAAGLLTGLGLLAIPGVGPVVAAGWLASTAAGAVAGAAAGGLVGSFVKEGHDEDEANYYAETVRRGGSVVSVRTKPEHEATVQAILDGATPIDRSTREADYRAGGWSRFDENADPYVRDATAAGRVPPAVI</sequence>
<dbReference type="PANTHER" id="PTHR36109:SF2">
    <property type="entry name" value="MEMBRANE PROTEIN"/>
    <property type="match status" value="1"/>
</dbReference>
<evidence type="ECO:0000313" key="2">
    <source>
        <dbReference type="Proteomes" id="UP001596104"/>
    </source>
</evidence>
<dbReference type="InterPro" id="IPR052948">
    <property type="entry name" value="Low_temp-induced_all0457"/>
</dbReference>
<evidence type="ECO:0000313" key="1">
    <source>
        <dbReference type="EMBL" id="MFC5392393.1"/>
    </source>
</evidence>
<gene>
    <name evidence="1" type="ORF">ACFPPC_07030</name>
</gene>
<reference evidence="2" key="1">
    <citation type="journal article" date="2019" name="Int. J. Syst. Evol. Microbiol.">
        <title>The Global Catalogue of Microorganisms (GCM) 10K type strain sequencing project: providing services to taxonomists for standard genome sequencing and annotation.</title>
        <authorList>
            <consortium name="The Broad Institute Genomics Platform"/>
            <consortium name="The Broad Institute Genome Sequencing Center for Infectious Disease"/>
            <person name="Wu L."/>
            <person name="Ma J."/>
        </authorList>
    </citation>
    <scope>NUCLEOTIDE SEQUENCE [LARGE SCALE GENOMIC DNA]</scope>
    <source>
        <strain evidence="2">CGMCC 1.16326</strain>
    </source>
</reference>
<protein>
    <recommendedName>
        <fullName evidence="3">General stress protein 17M-like domain-containing protein</fullName>
    </recommendedName>
</protein>
<proteinExistence type="predicted"/>